<organism evidence="2 3">
    <name type="scientific">Penicillium freii</name>
    <dbReference type="NCBI Taxonomy" id="48697"/>
    <lineage>
        <taxon>Eukaryota</taxon>
        <taxon>Fungi</taxon>
        <taxon>Dikarya</taxon>
        <taxon>Ascomycota</taxon>
        <taxon>Pezizomycotina</taxon>
        <taxon>Eurotiomycetes</taxon>
        <taxon>Eurotiomycetidae</taxon>
        <taxon>Eurotiales</taxon>
        <taxon>Aspergillaceae</taxon>
        <taxon>Penicillium</taxon>
    </lineage>
</organism>
<dbReference type="AlphaFoldDB" id="A0A101M7R1"/>
<name>A0A101M7R1_PENFR</name>
<comment type="caution">
    <text evidence="2">The sequence shown here is derived from an EMBL/GenBank/DDBJ whole genome shotgun (WGS) entry which is preliminary data.</text>
</comment>
<proteinExistence type="predicted"/>
<sequence>MAETPLSKLAQIGCRRRYRASLASLAVKMSTDRTIIPQSIGGDGREPGAETREFRSFCPPDVQPSTRIIALCGPNDWQDNASPENDGWFFSDFFLFHYLLQDTHTFRSSNQLWFTCVDPKTQVSKYKEYVHGSTSGDRRVVLDETFLGGIEASKNLRVIPPKDLLERFLATLRSETQIAARENQPVLVLIFGHGDTDRFGVAIGGRGSPENAPRLTREKFNSAIRTDVNVSLVITSCYSGGWILKPMVGSPLWPAKKLNISGMTAVSYKEMSRAWASSQSCGRAGGSIYATAVFNALVNMSKPSSPDSSDATFDEDELTTSPTYINLCSSVYEAYKEHDPFYHIHGISFSAQDDKWDSEWRRRSGFPLVDYEKKWNELRQVSSTKQPNGGESSTLPPDPTAPLGFTGSIGRGYQNVVKAKAGTYMDSFPGPDNTGANAVHSRLKQLLSGKKCDEEVLVYLNDNLDYRLAAMQLASQYVSFLELQFPDGMAFDTEAWCNDLALKVVNDDCSTARSKIEKYEQVREYIMDKDLFGRPMVGQGFWYTKPTEYLAIALLESSSLSIDEIRDTIDRLIRLKDGAQRFLTAMPVAEAIMKNEKVIRHRDRFYETVGKLRARLRTLSPSKRTRRSLTSG</sequence>
<feature type="region of interest" description="Disordered" evidence="1">
    <location>
        <begin position="381"/>
        <end position="404"/>
    </location>
</feature>
<evidence type="ECO:0000313" key="2">
    <source>
        <dbReference type="EMBL" id="KUM55509.1"/>
    </source>
</evidence>
<accession>A0A101M7R1</accession>
<evidence type="ECO:0008006" key="4">
    <source>
        <dbReference type="Google" id="ProtNLM"/>
    </source>
</evidence>
<keyword evidence="3" id="KW-1185">Reference proteome</keyword>
<evidence type="ECO:0000313" key="3">
    <source>
        <dbReference type="Proteomes" id="UP000055045"/>
    </source>
</evidence>
<gene>
    <name evidence="2" type="ORF">ACN42_g11756</name>
</gene>
<dbReference type="EMBL" id="LLXE01000855">
    <property type="protein sequence ID" value="KUM55509.1"/>
    <property type="molecule type" value="Genomic_DNA"/>
</dbReference>
<evidence type="ECO:0000256" key="1">
    <source>
        <dbReference type="SAM" id="MobiDB-lite"/>
    </source>
</evidence>
<reference evidence="2 3" key="1">
    <citation type="submission" date="2015-10" db="EMBL/GenBank/DDBJ databases">
        <title>Genome sequencing of Penicillium freii.</title>
        <authorList>
            <person name="Nguyen H.D."/>
            <person name="Visagie C.M."/>
            <person name="Seifert K.A."/>
        </authorList>
    </citation>
    <scope>NUCLEOTIDE SEQUENCE [LARGE SCALE GENOMIC DNA]</scope>
    <source>
        <strain evidence="2 3">DAOM 242723</strain>
    </source>
</reference>
<protein>
    <recommendedName>
        <fullName evidence="4">Peptidase C13 family protein</fullName>
    </recommendedName>
</protein>
<dbReference type="STRING" id="48697.A0A101M7R1"/>
<feature type="compositionally biased region" description="Polar residues" evidence="1">
    <location>
        <begin position="381"/>
        <end position="395"/>
    </location>
</feature>
<dbReference type="Proteomes" id="UP000055045">
    <property type="component" value="Unassembled WGS sequence"/>
</dbReference>